<dbReference type="Pfam" id="PF02518">
    <property type="entry name" value="HATPase_c"/>
    <property type="match status" value="1"/>
</dbReference>
<evidence type="ECO:0000313" key="2">
    <source>
        <dbReference type="Proteomes" id="UP001642464"/>
    </source>
</evidence>
<proteinExistence type="predicted"/>
<dbReference type="InterPro" id="IPR039028">
    <property type="entry name" value="BCKD/PDK"/>
</dbReference>
<dbReference type="PROSITE" id="PS50109">
    <property type="entry name" value="HIS_KIN"/>
    <property type="match status" value="1"/>
</dbReference>
<dbReference type="InterPro" id="IPR036784">
    <property type="entry name" value="AK/P_DHK_N_sf"/>
</dbReference>
<dbReference type="GO" id="GO:0016301">
    <property type="term" value="F:kinase activity"/>
    <property type="evidence" value="ECO:0007669"/>
    <property type="project" value="UniProtKB-KW"/>
</dbReference>
<dbReference type="InterPro" id="IPR036890">
    <property type="entry name" value="HATPase_C_sf"/>
</dbReference>
<keyword evidence="2" id="KW-1185">Reference proteome</keyword>
<keyword evidence="1" id="KW-0808">Transferase</keyword>
<sequence>MATFLASVRGTWWRIPSIPSKRCRAGGARHCSVEKFAAMKPNPVSMHSWMHEFAKPGPFAEFLVEEMPIRFAERIRWIEQVQEWKDIPELVDSHMKHKASFSYIRKAEPQDPVNFQKAVQKVLKRQENMVELMTLGMHKLRKLRRADNFDHFTNKFLDNFLLNRLGCNLLLSHYLACAHPHRKMIGIIDPQCDAVETCKAAGQEILSACQDFLGRKPVLRVEGFSQEGHQGPAPRFAYIPGILTFIMRELLKNSCRATLDITPNDADLASRPIEVVACANAAHVMIRVSDRAGGIPIEVGNRVWSYMYTTSSGKASPLSGYGVGLPLSRLHARYMGGTLELISLPGYGTNAYLSLPRVDKEMVEVVPDEDAPAALPYSFTV</sequence>
<gene>
    <name evidence="1" type="ORF">SCF082_LOCUS22335</name>
</gene>
<comment type="caution">
    <text evidence="1">The sequence shown here is derived from an EMBL/GenBank/DDBJ whole genome shotgun (WGS) entry which is preliminary data.</text>
</comment>
<organism evidence="1 2">
    <name type="scientific">Durusdinium trenchii</name>
    <dbReference type="NCBI Taxonomy" id="1381693"/>
    <lineage>
        <taxon>Eukaryota</taxon>
        <taxon>Sar</taxon>
        <taxon>Alveolata</taxon>
        <taxon>Dinophyceae</taxon>
        <taxon>Suessiales</taxon>
        <taxon>Symbiodiniaceae</taxon>
        <taxon>Durusdinium</taxon>
    </lineage>
</organism>
<dbReference type="InterPro" id="IPR004358">
    <property type="entry name" value="Sig_transdc_His_kin-like_C"/>
</dbReference>
<dbReference type="SUPFAM" id="SSF55874">
    <property type="entry name" value="ATPase domain of HSP90 chaperone/DNA topoisomerase II/histidine kinase"/>
    <property type="match status" value="1"/>
</dbReference>
<dbReference type="InterPro" id="IPR018955">
    <property type="entry name" value="BCDHK/PDK_N"/>
</dbReference>
<dbReference type="PANTHER" id="PTHR11947">
    <property type="entry name" value="PYRUVATE DEHYDROGENASE KINASE"/>
    <property type="match status" value="1"/>
</dbReference>
<keyword evidence="1" id="KW-0418">Kinase</keyword>
<reference evidence="1 2" key="1">
    <citation type="submission" date="2024-02" db="EMBL/GenBank/DDBJ databases">
        <authorList>
            <person name="Chen Y."/>
            <person name="Shah S."/>
            <person name="Dougan E. K."/>
            <person name="Thang M."/>
            <person name="Chan C."/>
        </authorList>
    </citation>
    <scope>NUCLEOTIDE SEQUENCE [LARGE SCALE GENOMIC DNA]</scope>
</reference>
<dbReference type="Pfam" id="PF10436">
    <property type="entry name" value="BCDHK_Adom3"/>
    <property type="match status" value="1"/>
</dbReference>
<dbReference type="EMBL" id="CAXAMM010016002">
    <property type="protein sequence ID" value="CAK9037837.1"/>
    <property type="molecule type" value="Genomic_DNA"/>
</dbReference>
<dbReference type="Gene3D" id="1.20.140.20">
    <property type="entry name" value="Alpha-ketoacid/pyruvate dehydrogenase kinase, N-terminal domain"/>
    <property type="match status" value="1"/>
</dbReference>
<evidence type="ECO:0000313" key="1">
    <source>
        <dbReference type="EMBL" id="CAK9037837.1"/>
    </source>
</evidence>
<protein>
    <submittedName>
        <fullName evidence="1">Mitochondrial (AtPDHK) (Pyruvate dehydrogenase kinase)</fullName>
    </submittedName>
</protein>
<dbReference type="SUPFAM" id="SSF69012">
    <property type="entry name" value="alpha-ketoacid dehydrogenase kinase, N-terminal domain"/>
    <property type="match status" value="1"/>
</dbReference>
<accession>A0ABP0LHR8</accession>
<dbReference type="SMART" id="SM00387">
    <property type="entry name" value="HATPase_c"/>
    <property type="match status" value="1"/>
</dbReference>
<dbReference type="InterPro" id="IPR005467">
    <property type="entry name" value="His_kinase_dom"/>
</dbReference>
<name>A0ABP0LHR8_9DINO</name>
<dbReference type="InterPro" id="IPR003594">
    <property type="entry name" value="HATPase_dom"/>
</dbReference>
<dbReference type="PRINTS" id="PR00344">
    <property type="entry name" value="BCTRLSENSOR"/>
</dbReference>
<dbReference type="PANTHER" id="PTHR11947:SF19">
    <property type="entry name" value="PROTEIN-SERINE_THREONINE KINASE"/>
    <property type="match status" value="1"/>
</dbReference>
<dbReference type="Gene3D" id="3.30.565.10">
    <property type="entry name" value="Histidine kinase-like ATPase, C-terminal domain"/>
    <property type="match status" value="1"/>
</dbReference>
<dbReference type="Proteomes" id="UP001642464">
    <property type="component" value="Unassembled WGS sequence"/>
</dbReference>